<sequence length="270" mass="31321">MNLADFNPNNPQTWSTGLIVFASVVGVVGLILSLVTIIWFITWIKYSWFQRDNSANLTGGQLSQMYLERYGVNAKRIKFRGTGDGSINRVNVESRYFYLNPYLIRQNTLTLRLLPWTYHRSSIYSLAMAMESTWSISSSKSTRFNSFWWDFSRKISLIFVLLPLVFAAIFALAPYLNWSGFISGNSNVIVIIFSIFGALFLILYSLSQLVFYSKSRKEITENLKGILLPNEIRAIGWIFQVKFIYYLVRTIYEVLRFILQIIILIQSEKK</sequence>
<reference evidence="2 3" key="1">
    <citation type="submission" date="2020-04" db="EMBL/GenBank/DDBJ databases">
        <title>Complete genome sequence of Spiroplasma platyhelix ATCC 51748, an insect isolate.</title>
        <authorList>
            <person name="Green E.A."/>
            <person name="Klassen J.L."/>
        </authorList>
    </citation>
    <scope>NUCLEOTIDE SEQUENCE [LARGE SCALE GENOMIC DNA]</scope>
    <source>
        <strain evidence="2 3">PALS-1</strain>
    </source>
</reference>
<keyword evidence="1" id="KW-0472">Membrane</keyword>
<name>A0A846U0U6_9MOLU</name>
<dbReference type="EMBL" id="JAAVVK010000001">
    <property type="protein sequence ID" value="NKE38446.1"/>
    <property type="molecule type" value="Genomic_DNA"/>
</dbReference>
<evidence type="ECO:0000256" key="1">
    <source>
        <dbReference type="SAM" id="Phobius"/>
    </source>
</evidence>
<proteinExistence type="predicted"/>
<protein>
    <recommendedName>
        <fullName evidence="4">Transmembrane protein</fullName>
    </recommendedName>
</protein>
<organism evidence="2 3">
    <name type="scientific">Spiroplasma platyhelix PALS-1</name>
    <dbReference type="NCBI Taxonomy" id="1276218"/>
    <lineage>
        <taxon>Bacteria</taxon>
        <taxon>Bacillati</taxon>
        <taxon>Mycoplasmatota</taxon>
        <taxon>Mollicutes</taxon>
        <taxon>Entomoplasmatales</taxon>
        <taxon>Spiroplasmataceae</taxon>
        <taxon>Spiroplasma</taxon>
    </lineage>
</organism>
<gene>
    <name evidence="2" type="ORF">HER12_01600</name>
</gene>
<feature type="transmembrane region" description="Helical" evidence="1">
    <location>
        <begin position="20"/>
        <end position="41"/>
    </location>
</feature>
<evidence type="ECO:0000313" key="3">
    <source>
        <dbReference type="Proteomes" id="UP000584587"/>
    </source>
</evidence>
<dbReference type="AlphaFoldDB" id="A0A846U0U6"/>
<evidence type="ECO:0008006" key="4">
    <source>
        <dbReference type="Google" id="ProtNLM"/>
    </source>
</evidence>
<evidence type="ECO:0000313" key="2">
    <source>
        <dbReference type="EMBL" id="NKE38446.1"/>
    </source>
</evidence>
<keyword evidence="3" id="KW-1185">Reference proteome</keyword>
<keyword evidence="1" id="KW-0812">Transmembrane</keyword>
<dbReference type="RefSeq" id="WP_168104918.1">
    <property type="nucleotide sequence ID" value="NZ_CP051215.1"/>
</dbReference>
<feature type="transmembrane region" description="Helical" evidence="1">
    <location>
        <begin position="188"/>
        <end position="207"/>
    </location>
</feature>
<accession>A0A846U0U6</accession>
<feature type="transmembrane region" description="Helical" evidence="1">
    <location>
        <begin position="155"/>
        <end position="176"/>
    </location>
</feature>
<dbReference type="Proteomes" id="UP000584587">
    <property type="component" value="Unassembled WGS sequence"/>
</dbReference>
<comment type="caution">
    <text evidence="2">The sequence shown here is derived from an EMBL/GenBank/DDBJ whole genome shotgun (WGS) entry which is preliminary data.</text>
</comment>
<feature type="transmembrane region" description="Helical" evidence="1">
    <location>
        <begin position="243"/>
        <end position="265"/>
    </location>
</feature>
<keyword evidence="1" id="KW-1133">Transmembrane helix</keyword>